<evidence type="ECO:0000313" key="2">
    <source>
        <dbReference type="EMBL" id="MBW7467662.1"/>
    </source>
</evidence>
<reference evidence="2 3" key="1">
    <citation type="journal article" date="2016" name="Int. J. Syst. Evol. Microbiol.">
        <title>Pontibacter aydingkolensis sp. nov., isolated from soil of a salt lake.</title>
        <authorList>
            <person name="Osman G."/>
            <person name="Zhang T."/>
            <person name="Lou K."/>
            <person name="Gao Y."/>
            <person name="Chang W."/>
            <person name="Lin Q."/>
            <person name="Yang H.M."/>
            <person name="Huo X.D."/>
            <person name="Wang N."/>
        </authorList>
    </citation>
    <scope>NUCLEOTIDE SEQUENCE [LARGE SCALE GENOMIC DNA]</scope>
    <source>
        <strain evidence="2 3">KACC 19255</strain>
    </source>
</reference>
<organism evidence="2 3">
    <name type="scientific">Pontibacter aydingkolensis</name>
    <dbReference type="NCBI Taxonomy" id="1911536"/>
    <lineage>
        <taxon>Bacteria</taxon>
        <taxon>Pseudomonadati</taxon>
        <taxon>Bacteroidota</taxon>
        <taxon>Cytophagia</taxon>
        <taxon>Cytophagales</taxon>
        <taxon>Hymenobacteraceae</taxon>
        <taxon>Pontibacter</taxon>
    </lineage>
</organism>
<evidence type="ECO:0000313" key="3">
    <source>
        <dbReference type="Proteomes" id="UP000813018"/>
    </source>
</evidence>
<keyword evidence="3" id="KW-1185">Reference proteome</keyword>
<comment type="caution">
    <text evidence="2">The sequence shown here is derived from an EMBL/GenBank/DDBJ whole genome shotgun (WGS) entry which is preliminary data.</text>
</comment>
<sequence length="335" mass="38438">MYHKRVLYLGYYLKELDWVKLRNFLNYVSVNEKKSKLQLVSDMFTSSLKYNISLLEYFQFRFYKLNKVEREEYAGTGFMYEYHLRMNPKTSRNVLEDKRQFLNHYGEFVRHRFASLQDLEKDPELATLLLSNASGKVVLKSSSGQCGNGIEIRDSKDFTIETLISRLKSTENDLVEEFVLQHTSLDKLSPSGLNTIRIFTQLTSDNKVEILGSRLRITVNSSVDNLAAGNIAAPINVESGQIDGPAVYSDITKREEAVHPITNVKIVGFQIPFWSETIRMVEQAALKNVGNRSIGWDVAITNSGPELIEGNHNWCKLLWQLPVKKGLKKELLKYI</sequence>
<evidence type="ECO:0000259" key="1">
    <source>
        <dbReference type="Pfam" id="PF14397"/>
    </source>
</evidence>
<dbReference type="Proteomes" id="UP000813018">
    <property type="component" value="Unassembled WGS sequence"/>
</dbReference>
<dbReference type="InterPro" id="IPR039523">
    <property type="entry name" value="RimK-rel_E_lig_ATP-grasp"/>
</dbReference>
<dbReference type="RefSeq" id="WP_219877540.1">
    <property type="nucleotide sequence ID" value="NZ_JAHYXK010000008.1"/>
</dbReference>
<feature type="domain" description="Alpha-L-glutamate ligase-related protein ATP-grasp" evidence="1">
    <location>
        <begin position="161"/>
        <end position="331"/>
    </location>
</feature>
<dbReference type="EMBL" id="JAHYXK010000008">
    <property type="protein sequence ID" value="MBW7467662.1"/>
    <property type="molecule type" value="Genomic_DNA"/>
</dbReference>
<dbReference type="GO" id="GO:0016740">
    <property type="term" value="F:transferase activity"/>
    <property type="evidence" value="ECO:0007669"/>
    <property type="project" value="UniProtKB-KW"/>
</dbReference>
<keyword evidence="2" id="KW-0808">Transferase</keyword>
<protein>
    <submittedName>
        <fullName evidence="2">Hexapeptide transferase</fullName>
    </submittedName>
</protein>
<gene>
    <name evidence="2" type="ORF">K0O23_11340</name>
</gene>
<accession>A0ABS7CV30</accession>
<name>A0ABS7CV30_9BACT</name>
<dbReference type="Pfam" id="PF14397">
    <property type="entry name" value="ATPgrasp_ST"/>
    <property type="match status" value="1"/>
</dbReference>
<proteinExistence type="predicted"/>